<dbReference type="OrthoDB" id="14615at10239"/>
<accession>A0A143FPC2</accession>
<dbReference type="Proteomes" id="UP000204422">
    <property type="component" value="Segment"/>
</dbReference>
<keyword evidence="2" id="KW-1185">Reference proteome</keyword>
<dbReference type="RefSeq" id="YP_009303954.1">
    <property type="nucleotide sequence ID" value="NC_031263.1"/>
</dbReference>
<dbReference type="GeneID" id="29126156"/>
<name>A0A143FPC2_9CAUD</name>
<organism evidence="1 2">
    <name type="scientific">Mycobacterium phage EvilGenius</name>
    <dbReference type="NCBI Taxonomy" id="1821723"/>
    <lineage>
        <taxon>Viruses</taxon>
        <taxon>Duplodnaviria</taxon>
        <taxon>Heunggongvirae</taxon>
        <taxon>Uroviricota</taxon>
        <taxon>Caudoviricetes</taxon>
        <taxon>Turbidovirus</taxon>
        <taxon>Turbidovirus evilgenius</taxon>
    </lineage>
</organism>
<protein>
    <submittedName>
        <fullName evidence="1">Head-to-tail adaptor</fullName>
    </submittedName>
</protein>
<proteinExistence type="predicted"/>
<dbReference type="KEGG" id="vg:29126156"/>
<evidence type="ECO:0000313" key="1">
    <source>
        <dbReference type="EMBL" id="AMW64097.1"/>
    </source>
</evidence>
<dbReference type="InterPro" id="IPR018963">
    <property type="entry name" value="Mycophage_D29_Gp19"/>
</dbReference>
<sequence length="125" mass="13993">MAYATANDVVVLWAKEPEPEVMALITRRLAQVERMIKRRIPNLDLKVATDATFKADLIDIESDAVLRLVRNPEGYISETDGAYTYQLSADLSQGKLTILDDEWTTLGVNRLSRMSVIAPNIVMPT</sequence>
<reference evidence="1 2" key="1">
    <citation type="submission" date="2016-03" db="EMBL/GenBank/DDBJ databases">
        <authorList>
            <person name="Harris K.B."/>
            <person name="Belisle Haley C.R."/>
            <person name="Gagne E.R."/>
            <person name="Whitaker E."/>
            <person name="Adams J.H."/>
            <person name="Arnold E.O."/>
            <person name="Cookson J.L."/>
            <person name="Gross O.S."/>
            <person name="Hart A.J."/>
            <person name="Martin B.A."/>
            <person name="Pflugradt E.A."/>
            <person name="Pham D.H."/>
            <person name="Theriault M.E."/>
            <person name="Valentino S.M."/>
            <person name="Molloy S.D."/>
            <person name="Hutchison K.W."/>
            <person name="Bowman C.A."/>
            <person name="Russell D.A."/>
            <person name="Pope W.H."/>
            <person name="Jacobs-Sera D."/>
            <person name="Hendrix R.W."/>
            <person name="Hatfull G.F."/>
        </authorList>
    </citation>
    <scope>NUCLEOTIDE SEQUENCE [LARGE SCALE GENOMIC DNA]</scope>
</reference>
<dbReference type="EMBL" id="KU985093">
    <property type="protein sequence ID" value="AMW64097.1"/>
    <property type="molecule type" value="Genomic_DNA"/>
</dbReference>
<dbReference type="Pfam" id="PF09355">
    <property type="entry name" value="Phage_Gp19"/>
    <property type="match status" value="1"/>
</dbReference>
<evidence type="ECO:0000313" key="2">
    <source>
        <dbReference type="Proteomes" id="UP000204422"/>
    </source>
</evidence>
<gene>
    <name evidence="1" type="primary">20</name>
    <name evidence="1" type="ORF">SEA_EVILGENIUS_20</name>
</gene>